<sequence length="254" mass="27703">MGIQHCVAALLVLLFGIFPAWSVADTNGAKPQTFGIVLFRAFDSIDVHGPVEILQLLGLRSKIEISLISETMDMVTTEPLSTAMNPKNSSVWPKIPPTHTFETAAKEFDVLIIPGGPGMRSPYLNSTLKYIRDTAPNVKHIITICTGSGLAARAGILNGKKATTNKTSWPGIITFGPNTTWIGHARWVEDDSGPIPIWSSSGVTAGLDLMLHFVETFYSKGDAEFVAKLTEYERHTDPSWDPFGRNETVYPVSS</sequence>
<dbReference type="EMBL" id="ML977583">
    <property type="protein sequence ID" value="KAF2001467.1"/>
    <property type="molecule type" value="Genomic_DNA"/>
</dbReference>
<dbReference type="Proteomes" id="UP000799779">
    <property type="component" value="Unassembled WGS sequence"/>
</dbReference>
<gene>
    <name evidence="3" type="ORF">P154DRAFT_562759</name>
</gene>
<dbReference type="InterPro" id="IPR029062">
    <property type="entry name" value="Class_I_gatase-like"/>
</dbReference>
<feature type="signal peptide" evidence="1">
    <location>
        <begin position="1"/>
        <end position="24"/>
    </location>
</feature>
<dbReference type="PANTHER" id="PTHR43130:SF15">
    <property type="entry name" value="THIJ_PFPI FAMILY PROTEIN (AFU_ORTHOLOGUE AFUA_5G14240)"/>
    <property type="match status" value="1"/>
</dbReference>
<reference evidence="3" key="1">
    <citation type="journal article" date="2020" name="Stud. Mycol.">
        <title>101 Dothideomycetes genomes: a test case for predicting lifestyles and emergence of pathogens.</title>
        <authorList>
            <person name="Haridas S."/>
            <person name="Albert R."/>
            <person name="Binder M."/>
            <person name="Bloem J."/>
            <person name="Labutti K."/>
            <person name="Salamov A."/>
            <person name="Andreopoulos B."/>
            <person name="Baker S."/>
            <person name="Barry K."/>
            <person name="Bills G."/>
            <person name="Bluhm B."/>
            <person name="Cannon C."/>
            <person name="Castanera R."/>
            <person name="Culley D."/>
            <person name="Daum C."/>
            <person name="Ezra D."/>
            <person name="Gonzalez J."/>
            <person name="Henrissat B."/>
            <person name="Kuo A."/>
            <person name="Liang C."/>
            <person name="Lipzen A."/>
            <person name="Lutzoni F."/>
            <person name="Magnuson J."/>
            <person name="Mondo S."/>
            <person name="Nolan M."/>
            <person name="Ohm R."/>
            <person name="Pangilinan J."/>
            <person name="Park H.-J."/>
            <person name="Ramirez L."/>
            <person name="Alfaro M."/>
            <person name="Sun H."/>
            <person name="Tritt A."/>
            <person name="Yoshinaga Y."/>
            <person name="Zwiers L.-H."/>
            <person name="Turgeon B."/>
            <person name="Goodwin S."/>
            <person name="Spatafora J."/>
            <person name="Crous P."/>
            <person name="Grigoriev I."/>
        </authorList>
    </citation>
    <scope>NUCLEOTIDE SEQUENCE</scope>
    <source>
        <strain evidence="3">CBS 123094</strain>
    </source>
</reference>
<name>A0A6A5WJ51_9PLEO</name>
<dbReference type="Pfam" id="PF01965">
    <property type="entry name" value="DJ-1_PfpI"/>
    <property type="match status" value="1"/>
</dbReference>
<dbReference type="AlphaFoldDB" id="A0A6A5WJ51"/>
<proteinExistence type="predicted"/>
<evidence type="ECO:0000313" key="3">
    <source>
        <dbReference type="EMBL" id="KAF2001467.1"/>
    </source>
</evidence>
<dbReference type="PANTHER" id="PTHR43130">
    <property type="entry name" value="ARAC-FAMILY TRANSCRIPTIONAL REGULATOR"/>
    <property type="match status" value="1"/>
</dbReference>
<dbReference type="InterPro" id="IPR052158">
    <property type="entry name" value="INH-QAR"/>
</dbReference>
<evidence type="ECO:0000313" key="4">
    <source>
        <dbReference type="Proteomes" id="UP000799779"/>
    </source>
</evidence>
<organism evidence="3 4">
    <name type="scientific">Amniculicola lignicola CBS 123094</name>
    <dbReference type="NCBI Taxonomy" id="1392246"/>
    <lineage>
        <taxon>Eukaryota</taxon>
        <taxon>Fungi</taxon>
        <taxon>Dikarya</taxon>
        <taxon>Ascomycota</taxon>
        <taxon>Pezizomycotina</taxon>
        <taxon>Dothideomycetes</taxon>
        <taxon>Pleosporomycetidae</taxon>
        <taxon>Pleosporales</taxon>
        <taxon>Amniculicolaceae</taxon>
        <taxon>Amniculicola</taxon>
    </lineage>
</organism>
<dbReference type="OrthoDB" id="543156at2759"/>
<dbReference type="SUPFAM" id="SSF52317">
    <property type="entry name" value="Class I glutamine amidotransferase-like"/>
    <property type="match status" value="1"/>
</dbReference>
<protein>
    <submittedName>
        <fullName evidence="3">DJ-1/PfpI family protein</fullName>
    </submittedName>
</protein>
<evidence type="ECO:0000259" key="2">
    <source>
        <dbReference type="Pfam" id="PF01965"/>
    </source>
</evidence>
<dbReference type="Gene3D" id="3.40.50.880">
    <property type="match status" value="1"/>
</dbReference>
<evidence type="ECO:0000256" key="1">
    <source>
        <dbReference type="SAM" id="SignalP"/>
    </source>
</evidence>
<dbReference type="CDD" id="cd03139">
    <property type="entry name" value="GATase1_PfpI_2"/>
    <property type="match status" value="1"/>
</dbReference>
<feature type="domain" description="DJ-1/PfpI" evidence="2">
    <location>
        <begin position="36"/>
        <end position="215"/>
    </location>
</feature>
<dbReference type="InterPro" id="IPR002818">
    <property type="entry name" value="DJ-1/PfpI"/>
</dbReference>
<keyword evidence="4" id="KW-1185">Reference proteome</keyword>
<accession>A0A6A5WJ51</accession>
<keyword evidence="1" id="KW-0732">Signal</keyword>
<feature type="chain" id="PRO_5025599583" evidence="1">
    <location>
        <begin position="25"/>
        <end position="254"/>
    </location>
</feature>